<evidence type="ECO:0000313" key="1">
    <source>
        <dbReference type="EMBL" id="KAH0465195.1"/>
    </source>
</evidence>
<organism evidence="1 2">
    <name type="scientific">Dendrobium chrysotoxum</name>
    <name type="common">Orchid</name>
    <dbReference type="NCBI Taxonomy" id="161865"/>
    <lineage>
        <taxon>Eukaryota</taxon>
        <taxon>Viridiplantae</taxon>
        <taxon>Streptophyta</taxon>
        <taxon>Embryophyta</taxon>
        <taxon>Tracheophyta</taxon>
        <taxon>Spermatophyta</taxon>
        <taxon>Magnoliopsida</taxon>
        <taxon>Liliopsida</taxon>
        <taxon>Asparagales</taxon>
        <taxon>Orchidaceae</taxon>
        <taxon>Epidendroideae</taxon>
        <taxon>Malaxideae</taxon>
        <taxon>Dendrobiinae</taxon>
        <taxon>Dendrobium</taxon>
    </lineage>
</organism>
<evidence type="ECO:0000313" key="2">
    <source>
        <dbReference type="Proteomes" id="UP000775213"/>
    </source>
</evidence>
<comment type="caution">
    <text evidence="1">The sequence shown here is derived from an EMBL/GenBank/DDBJ whole genome shotgun (WGS) entry which is preliminary data.</text>
</comment>
<protein>
    <submittedName>
        <fullName evidence="1">Uncharacterized protein</fullName>
    </submittedName>
</protein>
<dbReference type="Proteomes" id="UP000775213">
    <property type="component" value="Unassembled WGS sequence"/>
</dbReference>
<name>A0AAV7GTJ8_DENCH</name>
<reference evidence="1 2" key="1">
    <citation type="journal article" date="2021" name="Hortic Res">
        <title>Chromosome-scale assembly of the Dendrobium chrysotoxum genome enhances the understanding of orchid evolution.</title>
        <authorList>
            <person name="Zhang Y."/>
            <person name="Zhang G.Q."/>
            <person name="Zhang D."/>
            <person name="Liu X.D."/>
            <person name="Xu X.Y."/>
            <person name="Sun W.H."/>
            <person name="Yu X."/>
            <person name="Zhu X."/>
            <person name="Wang Z.W."/>
            <person name="Zhao X."/>
            <person name="Zhong W.Y."/>
            <person name="Chen H."/>
            <person name="Yin W.L."/>
            <person name="Huang T."/>
            <person name="Niu S.C."/>
            <person name="Liu Z.J."/>
        </authorList>
    </citation>
    <scope>NUCLEOTIDE SEQUENCE [LARGE SCALE GENOMIC DNA]</scope>
    <source>
        <strain evidence="1">Lindl</strain>
    </source>
</reference>
<keyword evidence="2" id="KW-1185">Reference proteome</keyword>
<gene>
    <name evidence="1" type="ORF">IEQ34_005298</name>
</gene>
<sequence>MIIQDDPAIIQDDMIVSIKMPNIRKVINVAHNELGFIKRKELLELHDFKKGLELNGHSSIAYIQNGLRELQSGSLTQTNYKFTFHPKMERKKNGGIPNEDPIVSLSQGLHLLEYPEVDLRYLRQSHLETFEAPQNSIWAKMISNKFLLMLNGI</sequence>
<dbReference type="EMBL" id="JAGFBR010000006">
    <property type="protein sequence ID" value="KAH0465195.1"/>
    <property type="molecule type" value="Genomic_DNA"/>
</dbReference>
<proteinExistence type="predicted"/>
<accession>A0AAV7GTJ8</accession>
<dbReference type="AlphaFoldDB" id="A0AAV7GTJ8"/>